<dbReference type="OrthoDB" id="5329317at2759"/>
<sequence length="228" mass="25378">MATESSLPPELKTLNTLRQRLMTITAALYSLRNEIQNPYIVLPPWDRVVKLVADLGQMTKILQDFQNNEQAFRNDDLGISPFNVPAFLNSAVVHPTTEFPATQENILGTLLTKKLAPAIEDWVEEGIKVAKSNEETDDAEHKEQILTSEQFKELWYWAVLQASDVGNKITIGEGDEYGDEDESSDDSDEEMVDAVAGEGPPKEATLEQGKAMIPLNDILKFISTGSIR</sequence>
<dbReference type="Proteomes" id="UP000799772">
    <property type="component" value="Unassembled WGS sequence"/>
</dbReference>
<dbReference type="AlphaFoldDB" id="A0A9P4IPH2"/>
<keyword evidence="3" id="KW-1185">Reference proteome</keyword>
<dbReference type="EMBL" id="ML978122">
    <property type="protein sequence ID" value="KAF2103005.1"/>
    <property type="molecule type" value="Genomic_DNA"/>
</dbReference>
<accession>A0A9P4IPH2</accession>
<organism evidence="2 3">
    <name type="scientific">Rhizodiscina lignyota</name>
    <dbReference type="NCBI Taxonomy" id="1504668"/>
    <lineage>
        <taxon>Eukaryota</taxon>
        <taxon>Fungi</taxon>
        <taxon>Dikarya</taxon>
        <taxon>Ascomycota</taxon>
        <taxon>Pezizomycotina</taxon>
        <taxon>Dothideomycetes</taxon>
        <taxon>Pleosporomycetidae</taxon>
        <taxon>Aulographales</taxon>
        <taxon>Rhizodiscinaceae</taxon>
        <taxon>Rhizodiscina</taxon>
    </lineage>
</organism>
<evidence type="ECO:0008006" key="4">
    <source>
        <dbReference type="Google" id="ProtNLM"/>
    </source>
</evidence>
<proteinExistence type="predicted"/>
<feature type="compositionally biased region" description="Acidic residues" evidence="1">
    <location>
        <begin position="173"/>
        <end position="192"/>
    </location>
</feature>
<evidence type="ECO:0000256" key="1">
    <source>
        <dbReference type="SAM" id="MobiDB-lite"/>
    </source>
</evidence>
<dbReference type="Gene3D" id="6.10.250.2610">
    <property type="match status" value="1"/>
</dbReference>
<evidence type="ECO:0000313" key="2">
    <source>
        <dbReference type="EMBL" id="KAF2103005.1"/>
    </source>
</evidence>
<evidence type="ECO:0000313" key="3">
    <source>
        <dbReference type="Proteomes" id="UP000799772"/>
    </source>
</evidence>
<gene>
    <name evidence="2" type="ORF">NA57DRAFT_52542</name>
</gene>
<reference evidence="2" key="1">
    <citation type="journal article" date="2020" name="Stud. Mycol.">
        <title>101 Dothideomycetes genomes: a test case for predicting lifestyles and emergence of pathogens.</title>
        <authorList>
            <person name="Haridas S."/>
            <person name="Albert R."/>
            <person name="Binder M."/>
            <person name="Bloem J."/>
            <person name="Labutti K."/>
            <person name="Salamov A."/>
            <person name="Andreopoulos B."/>
            <person name="Baker S."/>
            <person name="Barry K."/>
            <person name="Bills G."/>
            <person name="Bluhm B."/>
            <person name="Cannon C."/>
            <person name="Castanera R."/>
            <person name="Culley D."/>
            <person name="Daum C."/>
            <person name="Ezra D."/>
            <person name="Gonzalez J."/>
            <person name="Henrissat B."/>
            <person name="Kuo A."/>
            <person name="Liang C."/>
            <person name="Lipzen A."/>
            <person name="Lutzoni F."/>
            <person name="Magnuson J."/>
            <person name="Mondo S."/>
            <person name="Nolan M."/>
            <person name="Ohm R."/>
            <person name="Pangilinan J."/>
            <person name="Park H.-J."/>
            <person name="Ramirez L."/>
            <person name="Alfaro M."/>
            <person name="Sun H."/>
            <person name="Tritt A."/>
            <person name="Yoshinaga Y."/>
            <person name="Zwiers L.-H."/>
            <person name="Turgeon B."/>
            <person name="Goodwin S."/>
            <person name="Spatafora J."/>
            <person name="Crous P."/>
            <person name="Grigoriev I."/>
        </authorList>
    </citation>
    <scope>NUCLEOTIDE SEQUENCE</scope>
    <source>
        <strain evidence="2">CBS 133067</strain>
    </source>
</reference>
<protein>
    <recommendedName>
        <fullName evidence="4">Mediator of RNA polymerase II transcription subunit 8</fullName>
    </recommendedName>
</protein>
<comment type="caution">
    <text evidence="2">The sequence shown here is derived from an EMBL/GenBank/DDBJ whole genome shotgun (WGS) entry which is preliminary data.</text>
</comment>
<feature type="region of interest" description="Disordered" evidence="1">
    <location>
        <begin position="169"/>
        <end position="209"/>
    </location>
</feature>
<name>A0A9P4IPH2_9PEZI</name>